<dbReference type="PROSITE" id="PS01186">
    <property type="entry name" value="EGF_2"/>
    <property type="match status" value="2"/>
</dbReference>
<dbReference type="InterPro" id="IPR000742">
    <property type="entry name" value="EGF"/>
</dbReference>
<feature type="signal peptide" evidence="2">
    <location>
        <begin position="1"/>
        <end position="25"/>
    </location>
</feature>
<keyword evidence="1" id="KW-0245">EGF-like domain</keyword>
<dbReference type="PROSITE" id="PS50835">
    <property type="entry name" value="IG_LIKE"/>
    <property type="match status" value="1"/>
</dbReference>
<dbReference type="CDD" id="cd11304">
    <property type="entry name" value="Cadherin_repeat"/>
    <property type="match status" value="1"/>
</dbReference>
<dbReference type="SUPFAM" id="SSF49313">
    <property type="entry name" value="Cadherin-like"/>
    <property type="match status" value="1"/>
</dbReference>
<dbReference type="PROSITE" id="PS00022">
    <property type="entry name" value="EGF_1"/>
    <property type="match status" value="4"/>
</dbReference>
<dbReference type="InterPro" id="IPR036179">
    <property type="entry name" value="Ig-like_dom_sf"/>
</dbReference>
<organism evidence="5 6">
    <name type="scientific">Branchiostoma floridae</name>
    <name type="common">Florida lancelet</name>
    <name type="synonym">Amphioxus</name>
    <dbReference type="NCBI Taxonomy" id="7739"/>
    <lineage>
        <taxon>Eukaryota</taxon>
        <taxon>Metazoa</taxon>
        <taxon>Chordata</taxon>
        <taxon>Cephalochordata</taxon>
        <taxon>Leptocardii</taxon>
        <taxon>Amphioxiformes</taxon>
        <taxon>Branchiostomatidae</taxon>
        <taxon>Branchiostoma</taxon>
    </lineage>
</organism>
<evidence type="ECO:0000313" key="5">
    <source>
        <dbReference type="Proteomes" id="UP000001554"/>
    </source>
</evidence>
<gene>
    <name evidence="6" type="primary">LOC118423921</name>
</gene>
<reference evidence="6" key="2">
    <citation type="submission" date="2025-08" db="UniProtKB">
        <authorList>
            <consortium name="RefSeq"/>
        </authorList>
    </citation>
    <scope>IDENTIFICATION</scope>
    <source>
        <strain evidence="6">S238N-H82</strain>
        <tissue evidence="6">Testes</tissue>
    </source>
</reference>
<protein>
    <submittedName>
        <fullName evidence="6">Uncharacterized protein LOC118423921</fullName>
    </submittedName>
</protein>
<dbReference type="GO" id="GO:0005509">
    <property type="term" value="F:calcium ion binding"/>
    <property type="evidence" value="ECO:0007669"/>
    <property type="project" value="InterPro"/>
</dbReference>
<name>A0A9J7LTQ6_BRAFL</name>
<evidence type="ECO:0000256" key="2">
    <source>
        <dbReference type="SAM" id="SignalP"/>
    </source>
</evidence>
<dbReference type="GO" id="GO:0030154">
    <property type="term" value="P:cell differentiation"/>
    <property type="evidence" value="ECO:0007669"/>
    <property type="project" value="UniProtKB-ARBA"/>
</dbReference>
<reference evidence="5" key="1">
    <citation type="journal article" date="2020" name="Nat. Ecol. Evol.">
        <title>Deeply conserved synteny resolves early events in vertebrate evolution.</title>
        <authorList>
            <person name="Simakov O."/>
            <person name="Marletaz F."/>
            <person name="Yue J.X."/>
            <person name="O'Connell B."/>
            <person name="Jenkins J."/>
            <person name="Brandt A."/>
            <person name="Calef R."/>
            <person name="Tung C.H."/>
            <person name="Huang T.K."/>
            <person name="Schmutz J."/>
            <person name="Satoh N."/>
            <person name="Yu J.K."/>
            <person name="Putnam N.H."/>
            <person name="Green R.E."/>
            <person name="Rokhsar D.S."/>
        </authorList>
    </citation>
    <scope>NUCLEOTIDE SEQUENCE [LARGE SCALE GENOMIC DNA]</scope>
    <source>
        <strain evidence="5">S238N-H82</strain>
    </source>
</reference>
<dbReference type="GO" id="GO:0016020">
    <property type="term" value="C:membrane"/>
    <property type="evidence" value="ECO:0007669"/>
    <property type="project" value="InterPro"/>
</dbReference>
<dbReference type="Gene3D" id="2.170.300.10">
    <property type="entry name" value="Tie2 ligand-binding domain superfamily"/>
    <property type="match status" value="2"/>
</dbReference>
<dbReference type="Proteomes" id="UP000001554">
    <property type="component" value="Chromosome 1"/>
</dbReference>
<feature type="domain" description="Ig-like" evidence="4">
    <location>
        <begin position="351"/>
        <end position="435"/>
    </location>
</feature>
<dbReference type="InterPro" id="IPR013783">
    <property type="entry name" value="Ig-like_fold"/>
</dbReference>
<feature type="disulfide bond" evidence="1">
    <location>
        <begin position="512"/>
        <end position="521"/>
    </location>
</feature>
<dbReference type="GeneID" id="118423921"/>
<dbReference type="Gene3D" id="2.60.40.60">
    <property type="entry name" value="Cadherins"/>
    <property type="match status" value="1"/>
</dbReference>
<evidence type="ECO:0000313" key="6">
    <source>
        <dbReference type="RefSeq" id="XP_035688133.1"/>
    </source>
</evidence>
<proteinExistence type="predicted"/>
<comment type="caution">
    <text evidence="1">Lacks conserved residue(s) required for the propagation of feature annotation.</text>
</comment>
<dbReference type="InterPro" id="IPR052108">
    <property type="entry name" value="MEGF/SIB"/>
</dbReference>
<keyword evidence="5" id="KW-1185">Reference proteome</keyword>
<dbReference type="PRINTS" id="PR00011">
    <property type="entry name" value="EGFLAMININ"/>
</dbReference>
<dbReference type="SUPFAM" id="SSF48726">
    <property type="entry name" value="Immunoglobulin"/>
    <property type="match status" value="1"/>
</dbReference>
<dbReference type="PANTHER" id="PTHR24035">
    <property type="entry name" value="MULTIPLE EPIDERMAL GROWTH FACTOR-LIKE DOMAINS PROTEIN"/>
    <property type="match status" value="1"/>
</dbReference>
<dbReference type="OrthoDB" id="18487at2759"/>
<dbReference type="KEGG" id="bfo:118423921"/>
<dbReference type="FunFam" id="2.170.300.10:FF:000022">
    <property type="entry name" value="Uncharacterized protein"/>
    <property type="match status" value="1"/>
</dbReference>
<feature type="domain" description="EGF-like" evidence="3">
    <location>
        <begin position="530"/>
        <end position="565"/>
    </location>
</feature>
<evidence type="ECO:0000259" key="4">
    <source>
        <dbReference type="PROSITE" id="PS50835"/>
    </source>
</evidence>
<sequence>MAVNLIPTLLISVYVVLTRARLAEGRSFNVSVPENAPVGTEVVGVRQWLGMQKAELPCVKTEGDPYGRFLLTKECTLVVANPLDWSVQSEYTIKIRVGRVQEVINVWIQVTDVSGYPPVYNETCETPISPAGKDTGEVLFSFDFNVEAKTDTGDVLAVRRTLNKFYETRNMRKFPNTRFSYTESSNCRLQTIFVVRSLNDLVAADQLWSGQFRNLPCRADSRDSELSIHLYSYTMMGDLIRNYVIERYFGTLNFIYLITLTFPAKSTVRLVCQFPPLGKPVRIGTPPNPTRLAHVQSLNIDVHPQGCPVGKYGLLCDKNCTCQNGARCHGFNGACKCQHGWQGVACDIPKPDVAATKTPSDSRAIYMFTNVTIHCRVYHIDVETLSLRFPNTSEVMSEGVNQLDIKVFNAQLHDEGPYTCQARDNDGKVFNKTIVLNINCPPNGKGELCDEVCDCLHSASCDRWAGCVCPPGWTGTRCQTQCPEGTYGKDCTKTRGCQHGASCSPIDGRCNCTVGWYGSNCGGACPKSRYGWRCRQVCSCKNNATCHHVDGSCACVPPWGGRNCDKFHVTQTTSLIEILVPLASILLVVPW</sequence>
<dbReference type="RefSeq" id="XP_035688133.1">
    <property type="nucleotide sequence ID" value="XM_035832240.1"/>
</dbReference>
<dbReference type="FunFam" id="2.170.300.10:FF:000028">
    <property type="entry name" value="Uncharacterized protein"/>
    <property type="match status" value="1"/>
</dbReference>
<feature type="domain" description="EGF-like" evidence="3">
    <location>
        <begin position="487"/>
        <end position="522"/>
    </location>
</feature>
<dbReference type="Pfam" id="PF00053">
    <property type="entry name" value="EGF_laminin"/>
    <property type="match status" value="1"/>
</dbReference>
<feature type="disulfide bond" evidence="1">
    <location>
        <begin position="555"/>
        <end position="564"/>
    </location>
</feature>
<dbReference type="InterPro" id="IPR002049">
    <property type="entry name" value="LE_dom"/>
</dbReference>
<dbReference type="InterPro" id="IPR007110">
    <property type="entry name" value="Ig-like_dom"/>
</dbReference>
<dbReference type="SMART" id="SM00181">
    <property type="entry name" value="EGF"/>
    <property type="match status" value="4"/>
</dbReference>
<keyword evidence="2" id="KW-0732">Signal</keyword>
<feature type="chain" id="PRO_5039891173" evidence="2">
    <location>
        <begin position="26"/>
        <end position="591"/>
    </location>
</feature>
<dbReference type="FunFam" id="2.60.40.60:FF:000273">
    <property type="entry name" value="Uncharacterized protein"/>
    <property type="match status" value="1"/>
</dbReference>
<dbReference type="AlphaFoldDB" id="A0A9J7LTQ6"/>
<evidence type="ECO:0000259" key="3">
    <source>
        <dbReference type="PROSITE" id="PS50026"/>
    </source>
</evidence>
<dbReference type="PROSITE" id="PS50026">
    <property type="entry name" value="EGF_3"/>
    <property type="match status" value="2"/>
</dbReference>
<evidence type="ECO:0000256" key="1">
    <source>
        <dbReference type="PROSITE-ProRule" id="PRU00076"/>
    </source>
</evidence>
<accession>A0A9J7LTQ6</accession>
<dbReference type="Gene3D" id="2.60.40.10">
    <property type="entry name" value="Immunoglobulins"/>
    <property type="match status" value="1"/>
</dbReference>
<keyword evidence="1" id="KW-1015">Disulfide bond</keyword>
<dbReference type="PANTHER" id="PTHR24035:SF109">
    <property type="entry name" value="PROTEIN DRAPER"/>
    <property type="match status" value="1"/>
</dbReference>
<dbReference type="InterPro" id="IPR015919">
    <property type="entry name" value="Cadherin-like_sf"/>
</dbReference>